<evidence type="ECO:0000256" key="2">
    <source>
        <dbReference type="ARBA" id="ARBA00022741"/>
    </source>
</evidence>
<keyword evidence="5" id="KW-0436">Ligase</keyword>
<comment type="similarity">
    <text evidence="1 4">Belongs to the 5-formyltetrahydrofolate cyclo-ligase family.</text>
</comment>
<evidence type="ECO:0000313" key="6">
    <source>
        <dbReference type="Proteomes" id="UP001168380"/>
    </source>
</evidence>
<dbReference type="InterPro" id="IPR002698">
    <property type="entry name" value="FTHF_cligase"/>
</dbReference>
<dbReference type="PANTHER" id="PTHR23407">
    <property type="entry name" value="ATPASE INHIBITOR/5-FORMYLTETRAHYDROFOLATE CYCLO-LIGASE"/>
    <property type="match status" value="1"/>
</dbReference>
<name>A0ABT8TB53_9GAMM</name>
<keyword evidence="4" id="KW-0460">Magnesium</keyword>
<dbReference type="NCBIfam" id="TIGR02727">
    <property type="entry name" value="MTHFS_bact"/>
    <property type="match status" value="1"/>
</dbReference>
<keyword evidence="2 4" id="KW-0547">Nucleotide-binding</keyword>
<dbReference type="GO" id="GO:0030272">
    <property type="term" value="F:5-formyltetrahydrofolate cyclo-ligase activity"/>
    <property type="evidence" value="ECO:0007669"/>
    <property type="project" value="UniProtKB-EC"/>
</dbReference>
<keyword evidence="3 4" id="KW-0067">ATP-binding</keyword>
<accession>A0ABT8TB53</accession>
<dbReference type="PANTHER" id="PTHR23407:SF1">
    <property type="entry name" value="5-FORMYLTETRAHYDROFOLATE CYCLO-LIGASE"/>
    <property type="match status" value="1"/>
</dbReference>
<gene>
    <name evidence="5" type="ORF">QWI16_04060</name>
</gene>
<dbReference type="Gene3D" id="3.40.50.10420">
    <property type="entry name" value="NagB/RpiA/CoA transferase-like"/>
    <property type="match status" value="1"/>
</dbReference>
<proteinExistence type="inferred from homology"/>
<dbReference type="RefSeq" id="WP_302711471.1">
    <property type="nucleotide sequence ID" value="NZ_JAULRT010000035.1"/>
</dbReference>
<dbReference type="PIRSF" id="PIRSF006806">
    <property type="entry name" value="FTHF_cligase"/>
    <property type="match status" value="1"/>
</dbReference>
<dbReference type="InterPro" id="IPR037171">
    <property type="entry name" value="NagB/RpiA_transferase-like"/>
</dbReference>
<protein>
    <recommendedName>
        <fullName evidence="4">5-formyltetrahydrofolate cyclo-ligase</fullName>
        <ecNumber evidence="4">6.3.3.2</ecNumber>
    </recommendedName>
</protein>
<comment type="catalytic activity">
    <reaction evidence="4">
        <text>(6S)-5-formyl-5,6,7,8-tetrahydrofolate + ATP = (6R)-5,10-methenyltetrahydrofolate + ADP + phosphate</text>
        <dbReference type="Rhea" id="RHEA:10488"/>
        <dbReference type="ChEBI" id="CHEBI:30616"/>
        <dbReference type="ChEBI" id="CHEBI:43474"/>
        <dbReference type="ChEBI" id="CHEBI:57455"/>
        <dbReference type="ChEBI" id="CHEBI:57457"/>
        <dbReference type="ChEBI" id="CHEBI:456216"/>
        <dbReference type="EC" id="6.3.3.2"/>
    </reaction>
</comment>
<evidence type="ECO:0000313" key="5">
    <source>
        <dbReference type="EMBL" id="MDO3381334.1"/>
    </source>
</evidence>
<evidence type="ECO:0000256" key="1">
    <source>
        <dbReference type="ARBA" id="ARBA00010638"/>
    </source>
</evidence>
<reference evidence="5" key="1">
    <citation type="submission" date="2023-07" db="EMBL/GenBank/DDBJ databases">
        <title>Gilvimarinus algae sp. nov., isolated from the surface of Kelp.</title>
        <authorList>
            <person name="Sun Y.Y."/>
            <person name="Gong Y."/>
            <person name="Du Z.J."/>
        </authorList>
    </citation>
    <scope>NUCLEOTIDE SEQUENCE</scope>
    <source>
        <strain evidence="5">SDUM040014</strain>
    </source>
</reference>
<dbReference type="EMBL" id="JAULRT010000035">
    <property type="protein sequence ID" value="MDO3381334.1"/>
    <property type="molecule type" value="Genomic_DNA"/>
</dbReference>
<comment type="caution">
    <text evidence="5">The sequence shown here is derived from an EMBL/GenBank/DDBJ whole genome shotgun (WGS) entry which is preliminary data.</text>
</comment>
<keyword evidence="6" id="KW-1185">Reference proteome</keyword>
<dbReference type="EC" id="6.3.3.2" evidence="4"/>
<evidence type="ECO:0000256" key="3">
    <source>
        <dbReference type="ARBA" id="ARBA00022840"/>
    </source>
</evidence>
<keyword evidence="4" id="KW-0479">Metal-binding</keyword>
<dbReference type="Proteomes" id="UP001168380">
    <property type="component" value="Unassembled WGS sequence"/>
</dbReference>
<comment type="cofactor">
    <cofactor evidence="4">
        <name>Mg(2+)</name>
        <dbReference type="ChEBI" id="CHEBI:18420"/>
    </cofactor>
</comment>
<dbReference type="Pfam" id="PF01812">
    <property type="entry name" value="5-FTHF_cyc-lig"/>
    <property type="match status" value="1"/>
</dbReference>
<dbReference type="SUPFAM" id="SSF100950">
    <property type="entry name" value="NagB/RpiA/CoA transferase-like"/>
    <property type="match status" value="1"/>
</dbReference>
<sequence>MSQPPLSRSDLRRQLRQKRRALSSAQQKQASESLCRHLKHLPQLRAARHIALYWPADGEIDPRPIARWAWQRGIRCYLPVLHPWSKRRLWFTAFTAKTRFRRNRFGIAEPIKVARAPLSPKHLDVVLLPLVGFDRSGGRLGMGGGFYDTTFAFRRHQPGWNRPKLLGVAHQIQEVAGLALQSWDVPVDGVVTDGGLVGGRGFRGCFKAP</sequence>
<evidence type="ECO:0000256" key="4">
    <source>
        <dbReference type="RuleBase" id="RU361279"/>
    </source>
</evidence>
<dbReference type="InterPro" id="IPR024185">
    <property type="entry name" value="FTHF_cligase-like_sf"/>
</dbReference>
<organism evidence="5 6">
    <name type="scientific">Gilvimarinus algae</name>
    <dbReference type="NCBI Taxonomy" id="3058037"/>
    <lineage>
        <taxon>Bacteria</taxon>
        <taxon>Pseudomonadati</taxon>
        <taxon>Pseudomonadota</taxon>
        <taxon>Gammaproteobacteria</taxon>
        <taxon>Cellvibrionales</taxon>
        <taxon>Cellvibrionaceae</taxon>
        <taxon>Gilvimarinus</taxon>
    </lineage>
</organism>